<dbReference type="Proteomes" id="UP000190162">
    <property type="component" value="Unassembled WGS sequence"/>
</dbReference>
<organism evidence="1 2">
    <name type="scientific">Enterovibrio nigricans DSM 22720</name>
    <dbReference type="NCBI Taxonomy" id="1121868"/>
    <lineage>
        <taxon>Bacteria</taxon>
        <taxon>Pseudomonadati</taxon>
        <taxon>Pseudomonadota</taxon>
        <taxon>Gammaproteobacteria</taxon>
        <taxon>Vibrionales</taxon>
        <taxon>Vibrionaceae</taxon>
        <taxon>Enterovibrio</taxon>
    </lineage>
</organism>
<evidence type="ECO:0000313" key="2">
    <source>
        <dbReference type="Proteomes" id="UP000190162"/>
    </source>
</evidence>
<reference evidence="2" key="1">
    <citation type="submission" date="2017-02" db="EMBL/GenBank/DDBJ databases">
        <authorList>
            <person name="Varghese N."/>
            <person name="Submissions S."/>
        </authorList>
    </citation>
    <scope>NUCLEOTIDE SEQUENCE [LARGE SCALE GENOMIC DNA]</scope>
    <source>
        <strain evidence="2">DSM 22720</strain>
    </source>
</reference>
<evidence type="ECO:0000313" key="1">
    <source>
        <dbReference type="EMBL" id="SKA50456.1"/>
    </source>
</evidence>
<proteinExistence type="predicted"/>
<protein>
    <submittedName>
        <fullName evidence="1">Nitrous oxide-stimulated promoter</fullName>
    </submittedName>
</protein>
<dbReference type="Pfam" id="PF11756">
    <property type="entry name" value="YgbA_NO"/>
    <property type="match status" value="1"/>
</dbReference>
<gene>
    <name evidence="1" type="ORF">SAMN02745132_01415</name>
</gene>
<dbReference type="AlphaFoldDB" id="A0A1T4UCX8"/>
<keyword evidence="2" id="KW-1185">Reference proteome</keyword>
<name>A0A1T4UCX8_9GAMM</name>
<dbReference type="RefSeq" id="WP_332870323.1">
    <property type="nucleotide sequence ID" value="NZ_FUXU01000012.1"/>
</dbReference>
<dbReference type="InterPro" id="IPR020483">
    <property type="entry name" value="Uncharacterised_YgbA"/>
</dbReference>
<dbReference type="EMBL" id="FUXU01000012">
    <property type="protein sequence ID" value="SKA50456.1"/>
    <property type="molecule type" value="Genomic_DNA"/>
</dbReference>
<accession>A0A1T4UCX8</accession>
<sequence>MATEENSAPMKTVSNSSGPRRQPLWLVRAMTTLYCKHIHRGSQLCPQCTALLAFEETRVTQCAEEGSKSACKECDRQCYPDAKRLEINHITRWAEPKLRWRKPLLVARHYVSSILN</sequence>